<dbReference type="SUPFAM" id="SSF46689">
    <property type="entry name" value="Homeodomain-like"/>
    <property type="match status" value="1"/>
</dbReference>
<dbReference type="AlphaFoldDB" id="A0A561E9A7"/>
<name>A0A561E9A7_9MICO</name>
<evidence type="ECO:0000256" key="1">
    <source>
        <dbReference type="ARBA" id="ARBA00023125"/>
    </source>
</evidence>
<accession>A0A561E9A7</accession>
<dbReference type="PROSITE" id="PS50977">
    <property type="entry name" value="HTH_TETR_2"/>
    <property type="match status" value="1"/>
</dbReference>
<organism evidence="4 5">
    <name type="scientific">Rudaeicoccus suwonensis</name>
    <dbReference type="NCBI Taxonomy" id="657409"/>
    <lineage>
        <taxon>Bacteria</taxon>
        <taxon>Bacillati</taxon>
        <taxon>Actinomycetota</taxon>
        <taxon>Actinomycetes</taxon>
        <taxon>Micrococcales</taxon>
        <taxon>Dermacoccaceae</taxon>
        <taxon>Rudaeicoccus</taxon>
    </lineage>
</organism>
<protein>
    <submittedName>
        <fullName evidence="4">TetR family transcriptional regulator</fullName>
    </submittedName>
</protein>
<dbReference type="PRINTS" id="PR00455">
    <property type="entry name" value="HTHTETR"/>
</dbReference>
<dbReference type="GO" id="GO:0003677">
    <property type="term" value="F:DNA binding"/>
    <property type="evidence" value="ECO:0007669"/>
    <property type="project" value="UniProtKB-UniRule"/>
</dbReference>
<keyword evidence="1 2" id="KW-0238">DNA-binding</keyword>
<dbReference type="InterPro" id="IPR003012">
    <property type="entry name" value="Tet_transcr_reg_TetR"/>
</dbReference>
<dbReference type="PRINTS" id="PR00400">
    <property type="entry name" value="TETREPRESSOR"/>
</dbReference>
<sequence>MPLTTDRVIETAAAILRRHGLADLSMRRLATELGVQPGALYWHVENKQTLLVRVADRMLSDVDLPDAGPGRTSDTVAAAAAIETLAAGVRAAVLPVPDGAEVVALGYALDPASVQAFVRLRGLVGGLGIAGRERAAVTDLIVHHLLGCVGAEQNRRLAGLSTRGAGASYERGLRLILRGLATR</sequence>
<gene>
    <name evidence="4" type="ORF">BKA23_0946</name>
</gene>
<evidence type="ECO:0000313" key="5">
    <source>
        <dbReference type="Proteomes" id="UP000318297"/>
    </source>
</evidence>
<dbReference type="InterPro" id="IPR009057">
    <property type="entry name" value="Homeodomain-like_sf"/>
</dbReference>
<dbReference type="Proteomes" id="UP000318297">
    <property type="component" value="Unassembled WGS sequence"/>
</dbReference>
<keyword evidence="5" id="KW-1185">Reference proteome</keyword>
<evidence type="ECO:0000313" key="4">
    <source>
        <dbReference type="EMBL" id="TWE12150.1"/>
    </source>
</evidence>
<evidence type="ECO:0000259" key="3">
    <source>
        <dbReference type="PROSITE" id="PS50977"/>
    </source>
</evidence>
<dbReference type="GO" id="GO:0046677">
    <property type="term" value="P:response to antibiotic"/>
    <property type="evidence" value="ECO:0007669"/>
    <property type="project" value="InterPro"/>
</dbReference>
<dbReference type="RefSeq" id="WP_170226374.1">
    <property type="nucleotide sequence ID" value="NZ_VIVQ01000001.1"/>
</dbReference>
<reference evidence="4 5" key="1">
    <citation type="submission" date="2019-06" db="EMBL/GenBank/DDBJ databases">
        <title>Sequencing the genomes of 1000 actinobacteria strains.</title>
        <authorList>
            <person name="Klenk H.-P."/>
        </authorList>
    </citation>
    <scope>NUCLEOTIDE SEQUENCE [LARGE SCALE GENOMIC DNA]</scope>
    <source>
        <strain evidence="4 5">DSM 19560</strain>
    </source>
</reference>
<dbReference type="EMBL" id="VIVQ01000001">
    <property type="protein sequence ID" value="TWE12150.1"/>
    <property type="molecule type" value="Genomic_DNA"/>
</dbReference>
<evidence type="ECO:0000256" key="2">
    <source>
        <dbReference type="PROSITE-ProRule" id="PRU00335"/>
    </source>
</evidence>
<dbReference type="Pfam" id="PF00440">
    <property type="entry name" value="TetR_N"/>
    <property type="match status" value="1"/>
</dbReference>
<dbReference type="GO" id="GO:0045892">
    <property type="term" value="P:negative regulation of DNA-templated transcription"/>
    <property type="evidence" value="ECO:0007669"/>
    <property type="project" value="InterPro"/>
</dbReference>
<feature type="domain" description="HTH tetR-type" evidence="3">
    <location>
        <begin position="2"/>
        <end position="62"/>
    </location>
</feature>
<comment type="caution">
    <text evidence="4">The sequence shown here is derived from an EMBL/GenBank/DDBJ whole genome shotgun (WGS) entry which is preliminary data.</text>
</comment>
<dbReference type="InterPro" id="IPR001647">
    <property type="entry name" value="HTH_TetR"/>
</dbReference>
<proteinExistence type="predicted"/>
<dbReference type="Gene3D" id="1.10.357.10">
    <property type="entry name" value="Tetracycline Repressor, domain 2"/>
    <property type="match status" value="1"/>
</dbReference>
<dbReference type="InterPro" id="IPR023772">
    <property type="entry name" value="DNA-bd_HTH_TetR-type_CS"/>
</dbReference>
<dbReference type="InterPro" id="IPR036271">
    <property type="entry name" value="Tet_transcr_reg_TetR-rel_C_sf"/>
</dbReference>
<feature type="DNA-binding region" description="H-T-H motif" evidence="2">
    <location>
        <begin position="25"/>
        <end position="44"/>
    </location>
</feature>
<dbReference type="Gene3D" id="1.10.10.60">
    <property type="entry name" value="Homeodomain-like"/>
    <property type="match status" value="1"/>
</dbReference>
<dbReference type="PROSITE" id="PS01081">
    <property type="entry name" value="HTH_TETR_1"/>
    <property type="match status" value="1"/>
</dbReference>
<dbReference type="SUPFAM" id="SSF48498">
    <property type="entry name" value="Tetracyclin repressor-like, C-terminal domain"/>
    <property type="match status" value="1"/>
</dbReference>